<dbReference type="Proteomes" id="UP000440578">
    <property type="component" value="Unassembled WGS sequence"/>
</dbReference>
<name>A0A6A4X246_AMPAM</name>
<dbReference type="GO" id="GO:0051606">
    <property type="term" value="P:detection of stimulus"/>
    <property type="evidence" value="ECO:0007669"/>
    <property type="project" value="UniProtKB-ARBA"/>
</dbReference>
<evidence type="ECO:0000256" key="7">
    <source>
        <dbReference type="SAM" id="MobiDB-lite"/>
    </source>
</evidence>
<evidence type="ECO:0000256" key="3">
    <source>
        <dbReference type="ARBA" id="ARBA00022692"/>
    </source>
</evidence>
<evidence type="ECO:0000256" key="8">
    <source>
        <dbReference type="SAM" id="Phobius"/>
    </source>
</evidence>
<evidence type="ECO:0000256" key="4">
    <source>
        <dbReference type="ARBA" id="ARBA00022989"/>
    </source>
</evidence>
<comment type="caution">
    <text evidence="9">The sequence shown here is derived from an EMBL/GenBank/DDBJ whole genome shotgun (WGS) entry which is preliminary data.</text>
</comment>
<keyword evidence="3 8" id="KW-0812">Transmembrane</keyword>
<keyword evidence="2" id="KW-1003">Cell membrane</keyword>
<evidence type="ECO:0000313" key="10">
    <source>
        <dbReference type="Proteomes" id="UP000440578"/>
    </source>
</evidence>
<dbReference type="GO" id="GO:0005886">
    <property type="term" value="C:plasma membrane"/>
    <property type="evidence" value="ECO:0007669"/>
    <property type="project" value="UniProtKB-SubCell"/>
</dbReference>
<gene>
    <name evidence="9" type="ORF">FJT64_018786</name>
</gene>
<dbReference type="OrthoDB" id="6401150at2759"/>
<keyword evidence="4 8" id="KW-1133">Transmembrane helix</keyword>
<protein>
    <submittedName>
        <fullName evidence="9">Uncharacterized protein</fullName>
    </submittedName>
</protein>
<dbReference type="PANTHER" id="PTHR21421:SF29">
    <property type="entry name" value="GUSTATORY RECEPTOR 5A FOR TREHALOSE-RELATED"/>
    <property type="match status" value="1"/>
</dbReference>
<proteinExistence type="predicted"/>
<dbReference type="InterPro" id="IPR013604">
    <property type="entry name" value="7TM_chemorcpt"/>
</dbReference>
<feature type="region of interest" description="Disordered" evidence="7">
    <location>
        <begin position="1"/>
        <end position="39"/>
    </location>
</feature>
<sequence length="212" mass="22997">MSESRLEPAPTAAGGRSRKVSPQVEMDTGPAQRGPSPVADTQAVTVATSVPADILAETSRYYDSVCRLVDSINELTSTPSFVNHAATLVNILIDAFLLLDSVLAKDVRVLFVASCTFELSLFVGRLTAYSLGGDGVLQEGAALRRALVSVPWQRLTAQTSRQRDELLLKLQHPPAVEPLGFFTVRKGNLLSMTGLFLTYFVIIIQMVQMDKS</sequence>
<dbReference type="GO" id="GO:0050909">
    <property type="term" value="P:sensory perception of taste"/>
    <property type="evidence" value="ECO:0007669"/>
    <property type="project" value="InterPro"/>
</dbReference>
<evidence type="ECO:0000256" key="2">
    <source>
        <dbReference type="ARBA" id="ARBA00022475"/>
    </source>
</evidence>
<dbReference type="PANTHER" id="PTHR21421">
    <property type="entry name" value="GUSTATORY RECEPTOR"/>
    <property type="match status" value="1"/>
</dbReference>
<dbReference type="EMBL" id="VIIS01000340">
    <property type="protein sequence ID" value="KAF0310160.1"/>
    <property type="molecule type" value="Genomic_DNA"/>
</dbReference>
<organism evidence="9 10">
    <name type="scientific">Amphibalanus amphitrite</name>
    <name type="common">Striped barnacle</name>
    <name type="synonym">Balanus amphitrite</name>
    <dbReference type="NCBI Taxonomy" id="1232801"/>
    <lineage>
        <taxon>Eukaryota</taxon>
        <taxon>Metazoa</taxon>
        <taxon>Ecdysozoa</taxon>
        <taxon>Arthropoda</taxon>
        <taxon>Crustacea</taxon>
        <taxon>Multicrustacea</taxon>
        <taxon>Cirripedia</taxon>
        <taxon>Thoracica</taxon>
        <taxon>Thoracicalcarea</taxon>
        <taxon>Balanomorpha</taxon>
        <taxon>Balanoidea</taxon>
        <taxon>Balanidae</taxon>
        <taxon>Amphibalaninae</taxon>
        <taxon>Amphibalanus</taxon>
    </lineage>
</organism>
<evidence type="ECO:0000313" key="9">
    <source>
        <dbReference type="EMBL" id="KAF0310160.1"/>
    </source>
</evidence>
<reference evidence="9 10" key="1">
    <citation type="submission" date="2019-07" db="EMBL/GenBank/DDBJ databases">
        <title>Draft genome assembly of a fouling barnacle, Amphibalanus amphitrite (Darwin, 1854): The first reference genome for Thecostraca.</title>
        <authorList>
            <person name="Kim W."/>
        </authorList>
    </citation>
    <scope>NUCLEOTIDE SEQUENCE [LARGE SCALE GENOMIC DNA]</scope>
    <source>
        <strain evidence="9">SNU_AA5</strain>
        <tissue evidence="9">Soma without cirri and trophi</tissue>
    </source>
</reference>
<comment type="subcellular location">
    <subcellularLocation>
        <location evidence="1">Cell membrane</location>
        <topology evidence="1">Multi-pass membrane protein</topology>
    </subcellularLocation>
</comment>
<feature type="transmembrane region" description="Helical" evidence="8">
    <location>
        <begin position="189"/>
        <end position="207"/>
    </location>
</feature>
<dbReference type="AlphaFoldDB" id="A0A6A4X246"/>
<keyword evidence="10" id="KW-1185">Reference proteome</keyword>
<dbReference type="GO" id="GO:0038023">
    <property type="term" value="F:signaling receptor activity"/>
    <property type="evidence" value="ECO:0007669"/>
    <property type="project" value="UniProtKB-ARBA"/>
</dbReference>
<evidence type="ECO:0000256" key="6">
    <source>
        <dbReference type="ARBA" id="ARBA00023170"/>
    </source>
</evidence>
<dbReference type="Pfam" id="PF08395">
    <property type="entry name" value="7tm_7"/>
    <property type="match status" value="1"/>
</dbReference>
<keyword evidence="5 8" id="KW-0472">Membrane</keyword>
<evidence type="ECO:0000256" key="5">
    <source>
        <dbReference type="ARBA" id="ARBA00023136"/>
    </source>
</evidence>
<keyword evidence="6" id="KW-0675">Receptor</keyword>
<accession>A0A6A4X246</accession>
<evidence type="ECO:0000256" key="1">
    <source>
        <dbReference type="ARBA" id="ARBA00004651"/>
    </source>
</evidence>